<comment type="caution">
    <text evidence="2">The sequence shown here is derived from an EMBL/GenBank/DDBJ whole genome shotgun (WGS) entry which is preliminary data.</text>
</comment>
<protein>
    <submittedName>
        <fullName evidence="2">Uncharacterized protein</fullName>
    </submittedName>
</protein>
<gene>
    <name evidence="2" type="ORF">BLNAU_21623</name>
</gene>
<feature type="compositionally biased region" description="Low complexity" evidence="1">
    <location>
        <begin position="1"/>
        <end position="17"/>
    </location>
</feature>
<evidence type="ECO:0000256" key="1">
    <source>
        <dbReference type="SAM" id="MobiDB-lite"/>
    </source>
</evidence>
<evidence type="ECO:0000313" key="3">
    <source>
        <dbReference type="Proteomes" id="UP001281761"/>
    </source>
</evidence>
<organism evidence="2 3">
    <name type="scientific">Blattamonas nauphoetae</name>
    <dbReference type="NCBI Taxonomy" id="2049346"/>
    <lineage>
        <taxon>Eukaryota</taxon>
        <taxon>Metamonada</taxon>
        <taxon>Preaxostyla</taxon>
        <taxon>Oxymonadida</taxon>
        <taxon>Blattamonas</taxon>
    </lineage>
</organism>
<accession>A0ABQ9WVC6</accession>
<sequence>MENNSETLTTTSETYLNRLPNRHSPVDISQESFLNIVPNSTSSLKRKSTVFRSLVALVKAEYPFDNALQDRAVQFLKSLTPIGFRNDSTAKLVTDLVSSSAGSPSGFVESIVTLLSSPHSTVVEAALSFLHNALFHSSFAVRCRLMESGLISKVLVIIGPHTLPVAGNETMFNRQVDIISFLANLALPRSLEELGIIASMDKFNHREMIFQKVVIPSYQFVSFLISNRHILNGDLFRYLMCLLEKLLEICPYHRPTLEFILASPIVMGFSSCLSFVEDGYFLYETLVNINNSLGIWKKDSAEMAQSGKRMMQALISEGFEDTLEQTLMNDKDGDFGLRLVTFGVSISQQLGSNVGMR</sequence>
<name>A0ABQ9WVC6_9EUKA</name>
<keyword evidence="3" id="KW-1185">Reference proteome</keyword>
<dbReference type="Gene3D" id="1.25.10.10">
    <property type="entry name" value="Leucine-rich Repeat Variant"/>
    <property type="match status" value="1"/>
</dbReference>
<reference evidence="2 3" key="1">
    <citation type="journal article" date="2022" name="bioRxiv">
        <title>Genomics of Preaxostyla Flagellates Illuminates Evolutionary Transitions and the Path Towards Mitochondrial Loss.</title>
        <authorList>
            <person name="Novak L.V.F."/>
            <person name="Treitli S.C."/>
            <person name="Pyrih J."/>
            <person name="Halakuc P."/>
            <person name="Pipaliya S.V."/>
            <person name="Vacek V."/>
            <person name="Brzon O."/>
            <person name="Soukal P."/>
            <person name="Eme L."/>
            <person name="Dacks J.B."/>
            <person name="Karnkowska A."/>
            <person name="Elias M."/>
            <person name="Hampl V."/>
        </authorList>
    </citation>
    <scope>NUCLEOTIDE SEQUENCE [LARGE SCALE GENOMIC DNA]</scope>
    <source>
        <strain evidence="2">NAU3</strain>
        <tissue evidence="2">Gut</tissue>
    </source>
</reference>
<proteinExistence type="predicted"/>
<dbReference type="EMBL" id="JARBJD010000346">
    <property type="protein sequence ID" value="KAK2943440.1"/>
    <property type="molecule type" value="Genomic_DNA"/>
</dbReference>
<dbReference type="SUPFAM" id="SSF48371">
    <property type="entry name" value="ARM repeat"/>
    <property type="match status" value="1"/>
</dbReference>
<dbReference type="Proteomes" id="UP001281761">
    <property type="component" value="Unassembled WGS sequence"/>
</dbReference>
<dbReference type="InterPro" id="IPR011989">
    <property type="entry name" value="ARM-like"/>
</dbReference>
<evidence type="ECO:0000313" key="2">
    <source>
        <dbReference type="EMBL" id="KAK2943440.1"/>
    </source>
</evidence>
<feature type="region of interest" description="Disordered" evidence="1">
    <location>
        <begin position="1"/>
        <end position="22"/>
    </location>
</feature>
<dbReference type="InterPro" id="IPR016024">
    <property type="entry name" value="ARM-type_fold"/>
</dbReference>